<proteinExistence type="predicted"/>
<reference evidence="1" key="1">
    <citation type="submission" date="2014-11" db="EMBL/GenBank/DDBJ databases">
        <authorList>
            <person name="Amaro Gonzalez C."/>
        </authorList>
    </citation>
    <scope>NUCLEOTIDE SEQUENCE</scope>
</reference>
<name>A0A0E9WGS1_ANGAN</name>
<accession>A0A0E9WGS1</accession>
<protein>
    <submittedName>
        <fullName evidence="1">Uncharacterized protein</fullName>
    </submittedName>
</protein>
<evidence type="ECO:0000313" key="1">
    <source>
        <dbReference type="EMBL" id="JAH89486.1"/>
    </source>
</evidence>
<sequence length="46" mass="5533">MYNFTCLNMCVPRCIHTYVCPQSKCVYIHTYISMSRVRRINASEIW</sequence>
<dbReference type="AlphaFoldDB" id="A0A0E9WGS1"/>
<reference evidence="1" key="2">
    <citation type="journal article" date="2015" name="Fish Shellfish Immunol.">
        <title>Early steps in the European eel (Anguilla anguilla)-Vibrio vulnificus interaction in the gills: Role of the RtxA13 toxin.</title>
        <authorList>
            <person name="Callol A."/>
            <person name="Pajuelo D."/>
            <person name="Ebbesson L."/>
            <person name="Teles M."/>
            <person name="MacKenzie S."/>
            <person name="Amaro C."/>
        </authorList>
    </citation>
    <scope>NUCLEOTIDE SEQUENCE</scope>
</reference>
<organism evidence="1">
    <name type="scientific">Anguilla anguilla</name>
    <name type="common">European freshwater eel</name>
    <name type="synonym">Muraena anguilla</name>
    <dbReference type="NCBI Taxonomy" id="7936"/>
    <lineage>
        <taxon>Eukaryota</taxon>
        <taxon>Metazoa</taxon>
        <taxon>Chordata</taxon>
        <taxon>Craniata</taxon>
        <taxon>Vertebrata</taxon>
        <taxon>Euteleostomi</taxon>
        <taxon>Actinopterygii</taxon>
        <taxon>Neopterygii</taxon>
        <taxon>Teleostei</taxon>
        <taxon>Anguilliformes</taxon>
        <taxon>Anguillidae</taxon>
        <taxon>Anguilla</taxon>
    </lineage>
</organism>
<dbReference type="EMBL" id="GBXM01019091">
    <property type="protein sequence ID" value="JAH89486.1"/>
    <property type="molecule type" value="Transcribed_RNA"/>
</dbReference>